<accession>A0A1T4S679</accession>
<gene>
    <name evidence="1" type="ORF">SAMN02745673_03247</name>
</gene>
<dbReference type="OrthoDB" id="5195143at2"/>
<sequence length="95" mass="10450">MTGGTAENARALVRLHPEVSMADTDYGLVLLDRRDGRYWQLNSTGAEILRRLMDGEEVGAVAGFLAAEYEVDPAEAERDVRSLLDEIVGRGMALR</sequence>
<dbReference type="AlphaFoldDB" id="A0A1T4S679"/>
<protein>
    <submittedName>
        <fullName evidence="1">Coenzyme PQQ synthesis protein D (PqqD)</fullName>
    </submittedName>
</protein>
<name>A0A1T4S679_9ACTN</name>
<evidence type="ECO:0000313" key="2">
    <source>
        <dbReference type="Proteomes" id="UP000190637"/>
    </source>
</evidence>
<dbReference type="Pfam" id="PF05402">
    <property type="entry name" value="PqqD"/>
    <property type="match status" value="1"/>
</dbReference>
<dbReference type="RefSeq" id="WP_078762520.1">
    <property type="nucleotide sequence ID" value="NZ_FUWS01000008.1"/>
</dbReference>
<dbReference type="EMBL" id="FUWS01000008">
    <property type="protein sequence ID" value="SKA23759.1"/>
    <property type="molecule type" value="Genomic_DNA"/>
</dbReference>
<dbReference type="Gene3D" id="1.10.10.1150">
    <property type="entry name" value="Coenzyme PQQ synthesis protein D (PqqD)"/>
    <property type="match status" value="1"/>
</dbReference>
<dbReference type="STRING" id="1122192.SAMN02745673_03247"/>
<dbReference type="InterPro" id="IPR041881">
    <property type="entry name" value="PqqD_sf"/>
</dbReference>
<evidence type="ECO:0000313" key="1">
    <source>
        <dbReference type="EMBL" id="SKA23759.1"/>
    </source>
</evidence>
<organism evidence="1 2">
    <name type="scientific">Marinactinospora thermotolerans DSM 45154</name>
    <dbReference type="NCBI Taxonomy" id="1122192"/>
    <lineage>
        <taxon>Bacteria</taxon>
        <taxon>Bacillati</taxon>
        <taxon>Actinomycetota</taxon>
        <taxon>Actinomycetes</taxon>
        <taxon>Streptosporangiales</taxon>
        <taxon>Nocardiopsidaceae</taxon>
        <taxon>Marinactinospora</taxon>
    </lineage>
</organism>
<dbReference type="NCBIfam" id="NF033530">
    <property type="entry name" value="lasso_PqqD_Strm"/>
    <property type="match status" value="1"/>
</dbReference>
<dbReference type="Proteomes" id="UP000190637">
    <property type="component" value="Unassembled WGS sequence"/>
</dbReference>
<reference evidence="1 2" key="1">
    <citation type="submission" date="2017-02" db="EMBL/GenBank/DDBJ databases">
        <authorList>
            <person name="Peterson S.W."/>
        </authorList>
    </citation>
    <scope>NUCLEOTIDE SEQUENCE [LARGE SCALE GENOMIC DNA]</scope>
    <source>
        <strain evidence="1 2">DSM 45154</strain>
    </source>
</reference>
<proteinExistence type="predicted"/>
<dbReference type="InterPro" id="IPR008792">
    <property type="entry name" value="PQQD"/>
</dbReference>
<keyword evidence="2" id="KW-1185">Reference proteome</keyword>